<comment type="caution">
    <text evidence="14">The sequence shown here is derived from an EMBL/GenBank/DDBJ whole genome shotgun (WGS) entry which is preliminary data.</text>
</comment>
<dbReference type="Pfam" id="PF01343">
    <property type="entry name" value="Peptidase_S49"/>
    <property type="match status" value="1"/>
</dbReference>
<dbReference type="NCBIfam" id="NF008745">
    <property type="entry name" value="PRK11778.1"/>
    <property type="match status" value="1"/>
</dbReference>
<evidence type="ECO:0000256" key="1">
    <source>
        <dbReference type="ARBA" id="ARBA00004236"/>
    </source>
</evidence>
<evidence type="ECO:0000256" key="9">
    <source>
        <dbReference type="ARBA" id="ARBA00023136"/>
    </source>
</evidence>
<dbReference type="Gene3D" id="6.20.330.10">
    <property type="match status" value="1"/>
</dbReference>
<dbReference type="InterPro" id="IPR029045">
    <property type="entry name" value="ClpP/crotonase-like_dom_sf"/>
</dbReference>
<evidence type="ECO:0000256" key="5">
    <source>
        <dbReference type="ARBA" id="ARBA00022692"/>
    </source>
</evidence>
<name>A0AA42BKE8_9ALTE</name>
<gene>
    <name evidence="14" type="primary">sohB</name>
    <name evidence="14" type="ORF">NLF92_01320</name>
</gene>
<dbReference type="GO" id="GO:0006508">
    <property type="term" value="P:proteolysis"/>
    <property type="evidence" value="ECO:0007669"/>
    <property type="project" value="UniProtKB-KW"/>
</dbReference>
<dbReference type="EC" id="3.4.21.-" evidence="14"/>
<evidence type="ECO:0000256" key="2">
    <source>
        <dbReference type="ARBA" id="ARBA00008683"/>
    </source>
</evidence>
<keyword evidence="8 11" id="KW-1133">Transmembrane helix</keyword>
<keyword evidence="3" id="KW-1003">Cell membrane</keyword>
<dbReference type="InterPro" id="IPR013703">
    <property type="entry name" value="Peptidase_S49_N_proteobac"/>
</dbReference>
<keyword evidence="9 11" id="KW-0472">Membrane</keyword>
<feature type="region of interest" description="Disordered" evidence="10">
    <location>
        <begin position="85"/>
        <end position="115"/>
    </location>
</feature>
<evidence type="ECO:0000256" key="3">
    <source>
        <dbReference type="ARBA" id="ARBA00022475"/>
    </source>
</evidence>
<accession>A0AA42BKE8</accession>
<dbReference type="SUPFAM" id="SSF52096">
    <property type="entry name" value="ClpP/crotonase"/>
    <property type="match status" value="1"/>
</dbReference>
<evidence type="ECO:0000259" key="13">
    <source>
        <dbReference type="Pfam" id="PF08496"/>
    </source>
</evidence>
<evidence type="ECO:0000256" key="10">
    <source>
        <dbReference type="SAM" id="MobiDB-lite"/>
    </source>
</evidence>
<keyword evidence="4 14" id="KW-0645">Protease</keyword>
<comment type="subcellular location">
    <subcellularLocation>
        <location evidence="1">Cell membrane</location>
    </subcellularLocation>
</comment>
<dbReference type="Gene3D" id="3.90.226.10">
    <property type="entry name" value="2-enoyl-CoA Hydratase, Chain A, domain 1"/>
    <property type="match status" value="1"/>
</dbReference>
<dbReference type="Proteomes" id="UP001165413">
    <property type="component" value="Unassembled WGS sequence"/>
</dbReference>
<keyword evidence="6 14" id="KW-0378">Hydrolase</keyword>
<protein>
    <submittedName>
        <fullName evidence="14">Protease SohB</fullName>
        <ecNumber evidence="14">3.4.21.-</ecNumber>
    </submittedName>
</protein>
<dbReference type="PANTHER" id="PTHR42987">
    <property type="entry name" value="PEPTIDASE S49"/>
    <property type="match status" value="1"/>
</dbReference>
<comment type="similarity">
    <text evidence="2">Belongs to the peptidase S49 family.</text>
</comment>
<dbReference type="InterPro" id="IPR002142">
    <property type="entry name" value="Peptidase_S49"/>
</dbReference>
<feature type="domain" description="Peptidase S49" evidence="12">
    <location>
        <begin position="208"/>
        <end position="357"/>
    </location>
</feature>
<dbReference type="Pfam" id="PF08496">
    <property type="entry name" value="Peptidase_S49_N"/>
    <property type="match status" value="1"/>
</dbReference>
<evidence type="ECO:0000256" key="11">
    <source>
        <dbReference type="SAM" id="Phobius"/>
    </source>
</evidence>
<sequence length="396" mass="43266">MEFFYEYGLFLAKALTVVIALIITLVAMISIAMKQSGNTTEKGQLEFVSLSDSYAELKQYGKRSLLSDTELKAFDKQEKARVKAEKKAAKKASKKGEVGQDKSPESSFNSVSSAESSSAKKSEACSEIAGNQLQGVNANIGTNRHSSHNVFVIDFTGSMQADEVEALRREVTAILSVATTEDEVVVRLESGGGVVHGYGLAAAQLQRIKDAKIKLTVTIDKVAASGGYMMACVADDVICANFAIIGSIGVVAQVPNIHKLLKKNDVDIEMHTAGEYKRTLTMLGENTDEGRAKFKAELEAVHVMFKDFVVQNRPDLNINEVATGEYWYGLEALKKGLVDKLSTSDDVLLELNQTHKVYRVKYVEKKNLAEKLGFAAEGAVLRIFHKIMSSSTKPNY</sequence>
<evidence type="ECO:0000256" key="8">
    <source>
        <dbReference type="ARBA" id="ARBA00022989"/>
    </source>
</evidence>
<dbReference type="EMBL" id="JANATA010000001">
    <property type="protein sequence ID" value="MCP3427584.1"/>
    <property type="molecule type" value="Genomic_DNA"/>
</dbReference>
<feature type="domain" description="Peptidase S49 N-terminal proteobacteria" evidence="13">
    <location>
        <begin position="2"/>
        <end position="205"/>
    </location>
</feature>
<evidence type="ECO:0000313" key="15">
    <source>
        <dbReference type="Proteomes" id="UP001165413"/>
    </source>
</evidence>
<dbReference type="GO" id="GO:0004252">
    <property type="term" value="F:serine-type endopeptidase activity"/>
    <property type="evidence" value="ECO:0007669"/>
    <property type="project" value="InterPro"/>
</dbReference>
<evidence type="ECO:0000256" key="7">
    <source>
        <dbReference type="ARBA" id="ARBA00022825"/>
    </source>
</evidence>
<keyword evidence="5 11" id="KW-0812">Transmembrane</keyword>
<evidence type="ECO:0000256" key="4">
    <source>
        <dbReference type="ARBA" id="ARBA00022670"/>
    </source>
</evidence>
<proteinExistence type="inferred from homology"/>
<dbReference type="RefSeq" id="WP_254098065.1">
    <property type="nucleotide sequence ID" value="NZ_JANATA010000001.1"/>
</dbReference>
<dbReference type="InterPro" id="IPR047272">
    <property type="entry name" value="S49_SppA_C"/>
</dbReference>
<feature type="compositionally biased region" description="Basic and acidic residues" evidence="10">
    <location>
        <begin position="94"/>
        <end position="104"/>
    </location>
</feature>
<feature type="transmembrane region" description="Helical" evidence="11">
    <location>
        <begin position="12"/>
        <end position="32"/>
    </location>
</feature>
<feature type="compositionally biased region" description="Low complexity" evidence="10">
    <location>
        <begin position="105"/>
        <end position="115"/>
    </location>
</feature>
<dbReference type="GO" id="GO:0005886">
    <property type="term" value="C:plasma membrane"/>
    <property type="evidence" value="ECO:0007669"/>
    <property type="project" value="UniProtKB-SubCell"/>
</dbReference>
<evidence type="ECO:0000313" key="14">
    <source>
        <dbReference type="EMBL" id="MCP3427584.1"/>
    </source>
</evidence>
<dbReference type="AlphaFoldDB" id="A0AA42BKE8"/>
<dbReference type="PANTHER" id="PTHR42987:SF4">
    <property type="entry name" value="PROTEASE SOHB-RELATED"/>
    <property type="match status" value="1"/>
</dbReference>
<keyword evidence="7" id="KW-0720">Serine protease</keyword>
<organism evidence="14 15">
    <name type="scientific">Opacimonas viscosa</name>
    <dbReference type="NCBI Taxonomy" id="2961944"/>
    <lineage>
        <taxon>Bacteria</taxon>
        <taxon>Pseudomonadati</taxon>
        <taxon>Pseudomonadota</taxon>
        <taxon>Gammaproteobacteria</taxon>
        <taxon>Alteromonadales</taxon>
        <taxon>Alteromonadaceae</taxon>
        <taxon>Opacimonas</taxon>
    </lineage>
</organism>
<evidence type="ECO:0000259" key="12">
    <source>
        <dbReference type="Pfam" id="PF01343"/>
    </source>
</evidence>
<reference evidence="14" key="1">
    <citation type="submission" date="2022-07" db="EMBL/GenBank/DDBJ databases">
        <title>Characterization of the Novel Bacterium Alteromonas immobilis LMIT006 and Alteromonas gregis LMIT007.</title>
        <authorList>
            <person name="Lin X."/>
        </authorList>
    </citation>
    <scope>NUCLEOTIDE SEQUENCE</scope>
    <source>
        <strain evidence="14">LMIT007</strain>
    </source>
</reference>
<dbReference type="CDD" id="cd07023">
    <property type="entry name" value="S49_Sppa_N_C"/>
    <property type="match status" value="1"/>
</dbReference>
<keyword evidence="15" id="KW-1185">Reference proteome</keyword>
<evidence type="ECO:0000256" key="6">
    <source>
        <dbReference type="ARBA" id="ARBA00022801"/>
    </source>
</evidence>